<dbReference type="GO" id="GO:0003677">
    <property type="term" value="F:DNA binding"/>
    <property type="evidence" value="ECO:0007669"/>
    <property type="project" value="InterPro"/>
</dbReference>
<sequence length="311" mass="34876">MSLRYEEIGQRLRAFRLGSGLSADEVADRLGISRTALYRFEKGELAKIETLERLAELLRVSLPTLLGVGIEYIPSAVAYFERLRQLEETAEHMVVLAGPISFLLASDKFELALEQVLRESVPDHLQNRAKILDDVDRIMEILHERKKAYQQRRPPIVNLISAMQIEPFLKNGLIGRVSLTESKLAQRRELARAEIEHFASVIEEESIGVQIGLVTDSLPHTGFQIFRRRAGDVLIISPFRLGEQTNIRVGVAMATSAPEALALHEDVVKEAWRTAIKGREAAAYLRELVAANQPATRSQARERAAGDARPR</sequence>
<dbReference type="SMART" id="SM00530">
    <property type="entry name" value="HTH_XRE"/>
    <property type="match status" value="1"/>
</dbReference>
<gene>
    <name evidence="2" type="ORF">CH341_18995</name>
</gene>
<dbReference type="PROSITE" id="PS50943">
    <property type="entry name" value="HTH_CROC1"/>
    <property type="match status" value="1"/>
</dbReference>
<dbReference type="Proteomes" id="UP000249130">
    <property type="component" value="Unassembled WGS sequence"/>
</dbReference>
<dbReference type="InterPro" id="IPR010982">
    <property type="entry name" value="Lambda_DNA-bd_dom_sf"/>
</dbReference>
<organism evidence="2 3">
    <name type="scientific">Rhodoplanes roseus</name>
    <dbReference type="NCBI Taxonomy" id="29409"/>
    <lineage>
        <taxon>Bacteria</taxon>
        <taxon>Pseudomonadati</taxon>
        <taxon>Pseudomonadota</taxon>
        <taxon>Alphaproteobacteria</taxon>
        <taxon>Hyphomicrobiales</taxon>
        <taxon>Nitrobacteraceae</taxon>
        <taxon>Rhodoplanes</taxon>
    </lineage>
</organism>
<dbReference type="OrthoDB" id="5446846at2"/>
<protein>
    <submittedName>
        <fullName evidence="2">Transcriptional regulator</fullName>
    </submittedName>
</protein>
<evidence type="ECO:0000313" key="2">
    <source>
        <dbReference type="EMBL" id="RAI42544.1"/>
    </source>
</evidence>
<dbReference type="CDD" id="cd00093">
    <property type="entry name" value="HTH_XRE"/>
    <property type="match status" value="1"/>
</dbReference>
<dbReference type="Gene3D" id="1.10.260.40">
    <property type="entry name" value="lambda repressor-like DNA-binding domains"/>
    <property type="match status" value="1"/>
</dbReference>
<dbReference type="Pfam" id="PF13560">
    <property type="entry name" value="HTH_31"/>
    <property type="match status" value="1"/>
</dbReference>
<reference evidence="2 3" key="1">
    <citation type="submission" date="2017-07" db="EMBL/GenBank/DDBJ databases">
        <title>Draft Genome Sequences of Select Purple Nonsulfur Bacteria.</title>
        <authorList>
            <person name="Lasarre B."/>
            <person name="Mckinlay J.B."/>
        </authorList>
    </citation>
    <scope>NUCLEOTIDE SEQUENCE [LARGE SCALE GENOMIC DNA]</scope>
    <source>
        <strain evidence="2 3">DSM 5909</strain>
    </source>
</reference>
<keyword evidence="3" id="KW-1185">Reference proteome</keyword>
<name>A0A327KWZ4_9BRAD</name>
<comment type="caution">
    <text evidence="2">The sequence shown here is derived from an EMBL/GenBank/DDBJ whole genome shotgun (WGS) entry which is preliminary data.</text>
</comment>
<feature type="domain" description="HTH cro/C1-type" evidence="1">
    <location>
        <begin position="12"/>
        <end position="65"/>
    </location>
</feature>
<dbReference type="SUPFAM" id="SSF47413">
    <property type="entry name" value="lambda repressor-like DNA-binding domains"/>
    <property type="match status" value="1"/>
</dbReference>
<dbReference type="AlphaFoldDB" id="A0A327KWZ4"/>
<proteinExistence type="predicted"/>
<evidence type="ECO:0000313" key="3">
    <source>
        <dbReference type="Proteomes" id="UP000249130"/>
    </source>
</evidence>
<dbReference type="EMBL" id="NPEX01000145">
    <property type="protein sequence ID" value="RAI42544.1"/>
    <property type="molecule type" value="Genomic_DNA"/>
</dbReference>
<accession>A0A327KWZ4</accession>
<dbReference type="RefSeq" id="WP_111420580.1">
    <property type="nucleotide sequence ID" value="NZ_NPEX01000145.1"/>
</dbReference>
<evidence type="ECO:0000259" key="1">
    <source>
        <dbReference type="PROSITE" id="PS50943"/>
    </source>
</evidence>
<dbReference type="InterPro" id="IPR001387">
    <property type="entry name" value="Cro/C1-type_HTH"/>
</dbReference>